<dbReference type="GO" id="GO:0003700">
    <property type="term" value="F:DNA-binding transcription factor activity"/>
    <property type="evidence" value="ECO:0007669"/>
    <property type="project" value="InterPro"/>
</dbReference>
<gene>
    <name evidence="6" type="ORF">FYJ91_01745</name>
</gene>
<dbReference type="PANTHER" id="PTHR30537">
    <property type="entry name" value="HTH-TYPE TRANSCRIPTIONAL REGULATOR"/>
    <property type="match status" value="1"/>
</dbReference>
<dbReference type="Pfam" id="PF00126">
    <property type="entry name" value="HTH_1"/>
    <property type="match status" value="1"/>
</dbReference>
<comment type="caution">
    <text evidence="6">The sequence shown here is derived from an EMBL/GenBank/DDBJ whole genome shotgun (WGS) entry which is preliminary data.</text>
</comment>
<evidence type="ECO:0000259" key="5">
    <source>
        <dbReference type="PROSITE" id="PS50931"/>
    </source>
</evidence>
<dbReference type="InterPro" id="IPR036390">
    <property type="entry name" value="WH_DNA-bd_sf"/>
</dbReference>
<comment type="similarity">
    <text evidence="1">Belongs to the LysR transcriptional regulatory family.</text>
</comment>
<dbReference type="Gene3D" id="1.10.10.10">
    <property type="entry name" value="Winged helix-like DNA-binding domain superfamily/Winged helix DNA-binding domain"/>
    <property type="match status" value="1"/>
</dbReference>
<dbReference type="GO" id="GO:0006351">
    <property type="term" value="P:DNA-templated transcription"/>
    <property type="evidence" value="ECO:0007669"/>
    <property type="project" value="TreeGrafter"/>
</dbReference>
<dbReference type="GO" id="GO:0043565">
    <property type="term" value="F:sequence-specific DNA binding"/>
    <property type="evidence" value="ECO:0007669"/>
    <property type="project" value="TreeGrafter"/>
</dbReference>
<organism evidence="6 7">
    <name type="scientific">Sphingomonas montanisoli</name>
    <dbReference type="NCBI Taxonomy" id="2606412"/>
    <lineage>
        <taxon>Bacteria</taxon>
        <taxon>Pseudomonadati</taxon>
        <taxon>Pseudomonadota</taxon>
        <taxon>Alphaproteobacteria</taxon>
        <taxon>Sphingomonadales</taxon>
        <taxon>Sphingomonadaceae</taxon>
        <taxon>Sphingomonas</taxon>
    </lineage>
</organism>
<evidence type="ECO:0000256" key="1">
    <source>
        <dbReference type="ARBA" id="ARBA00009437"/>
    </source>
</evidence>
<dbReference type="InterPro" id="IPR000847">
    <property type="entry name" value="LysR_HTH_N"/>
</dbReference>
<keyword evidence="3" id="KW-0238">DNA-binding</keyword>
<dbReference type="Pfam" id="PF03466">
    <property type="entry name" value="LysR_substrate"/>
    <property type="match status" value="1"/>
</dbReference>
<evidence type="ECO:0000313" key="7">
    <source>
        <dbReference type="Proteomes" id="UP000322077"/>
    </source>
</evidence>
<dbReference type="PROSITE" id="PS50931">
    <property type="entry name" value="HTH_LYSR"/>
    <property type="match status" value="1"/>
</dbReference>
<evidence type="ECO:0000256" key="4">
    <source>
        <dbReference type="ARBA" id="ARBA00023163"/>
    </source>
</evidence>
<sequence>MMSACVISPPRGLRDFRSLASRHSLPAEATRMQDGHAKICRSGWPNRVCRQPYGIRGGIMAGKISLDQINWDDLRYFLAVARAGRLSGGAMTLRCNQSTVARRIDRLEETLNTRLLFRSTGGVSLTSPGMLLMEHAERVESQLMGAAEAFDGDAQHPSGVVRIATPEAFGSFLVARHIHLLHESYPDVQLELIPSAQPVSLSKREADLMVSLHRPEHGRLKVRKLADYRLSLYASRDYIAKHGMPTSVDDLQKHQFVWYIDDLLQSNEFRYLRQLVDDAQIAFSSSSIVAQHEAVTSGVGIGLMHRFMAASDDRLIPLLPDVTIDRTYWVMYRTDQQGVSRIRAVLSFLDRLMQVSRPLLAGQDVAAAA</sequence>
<dbReference type="PANTHER" id="PTHR30537:SF3">
    <property type="entry name" value="TRANSCRIPTIONAL REGULATORY PROTEIN"/>
    <property type="match status" value="1"/>
</dbReference>
<evidence type="ECO:0000313" key="6">
    <source>
        <dbReference type="EMBL" id="TZG28893.1"/>
    </source>
</evidence>
<dbReference type="Gene3D" id="3.40.190.290">
    <property type="match status" value="1"/>
</dbReference>
<accession>A0A5D9CCA7</accession>
<keyword evidence="2" id="KW-0805">Transcription regulation</keyword>
<feature type="domain" description="HTH lysR-type" evidence="5">
    <location>
        <begin position="69"/>
        <end position="126"/>
    </location>
</feature>
<dbReference type="SUPFAM" id="SSF46785">
    <property type="entry name" value="Winged helix' DNA-binding domain"/>
    <property type="match status" value="1"/>
</dbReference>
<reference evidence="6 7" key="1">
    <citation type="submission" date="2019-08" db="EMBL/GenBank/DDBJ databases">
        <authorList>
            <person name="Wang G."/>
            <person name="Xu Z."/>
        </authorList>
    </citation>
    <scope>NUCLEOTIDE SEQUENCE [LARGE SCALE GENOMIC DNA]</scope>
    <source>
        <strain evidence="6 7">ZX</strain>
    </source>
</reference>
<dbReference type="InterPro" id="IPR036388">
    <property type="entry name" value="WH-like_DNA-bd_sf"/>
</dbReference>
<dbReference type="SUPFAM" id="SSF53850">
    <property type="entry name" value="Periplasmic binding protein-like II"/>
    <property type="match status" value="1"/>
</dbReference>
<name>A0A5D9CCA7_9SPHN</name>
<dbReference type="InterPro" id="IPR005119">
    <property type="entry name" value="LysR_subst-bd"/>
</dbReference>
<dbReference type="AlphaFoldDB" id="A0A5D9CCA7"/>
<dbReference type="InterPro" id="IPR058163">
    <property type="entry name" value="LysR-type_TF_proteobact-type"/>
</dbReference>
<dbReference type="EMBL" id="VTOU01000001">
    <property type="protein sequence ID" value="TZG28893.1"/>
    <property type="molecule type" value="Genomic_DNA"/>
</dbReference>
<evidence type="ECO:0000256" key="3">
    <source>
        <dbReference type="ARBA" id="ARBA00023125"/>
    </source>
</evidence>
<keyword evidence="4" id="KW-0804">Transcription</keyword>
<evidence type="ECO:0000256" key="2">
    <source>
        <dbReference type="ARBA" id="ARBA00023015"/>
    </source>
</evidence>
<protein>
    <submittedName>
        <fullName evidence="6">LysR family transcriptional regulator</fullName>
    </submittedName>
</protein>
<proteinExistence type="inferred from homology"/>
<dbReference type="Proteomes" id="UP000322077">
    <property type="component" value="Unassembled WGS sequence"/>
</dbReference>
<keyword evidence="7" id="KW-1185">Reference proteome</keyword>